<evidence type="ECO:0000313" key="1">
    <source>
        <dbReference type="Proteomes" id="UP000095283"/>
    </source>
</evidence>
<reference evidence="2" key="1">
    <citation type="submission" date="2016-11" db="UniProtKB">
        <authorList>
            <consortium name="WormBaseParasite"/>
        </authorList>
    </citation>
    <scope>IDENTIFICATION</scope>
</reference>
<accession>A0A1I7WAD2</accession>
<name>A0A1I7WAD2_HETBA</name>
<sequence>MQLSLNKPWYKNSEIFTGKWIPHSSFLHNEQLCANRSFRLNITHSTDVSAIYNGHFFPQQYSLLKTELIVHPLIWTATNEIGTEILNVY</sequence>
<keyword evidence="1" id="KW-1185">Reference proteome</keyword>
<organism evidence="1 2">
    <name type="scientific">Heterorhabditis bacteriophora</name>
    <name type="common">Entomopathogenic nematode worm</name>
    <dbReference type="NCBI Taxonomy" id="37862"/>
    <lineage>
        <taxon>Eukaryota</taxon>
        <taxon>Metazoa</taxon>
        <taxon>Ecdysozoa</taxon>
        <taxon>Nematoda</taxon>
        <taxon>Chromadorea</taxon>
        <taxon>Rhabditida</taxon>
        <taxon>Rhabditina</taxon>
        <taxon>Rhabditomorpha</taxon>
        <taxon>Strongyloidea</taxon>
        <taxon>Heterorhabditidae</taxon>
        <taxon>Heterorhabditis</taxon>
    </lineage>
</organism>
<proteinExistence type="predicted"/>
<protein>
    <submittedName>
        <fullName evidence="2">Beta-galactosidase</fullName>
    </submittedName>
</protein>
<dbReference type="WBParaSite" id="Hba_01618">
    <property type="protein sequence ID" value="Hba_01618"/>
    <property type="gene ID" value="Hba_01618"/>
</dbReference>
<dbReference type="Proteomes" id="UP000095283">
    <property type="component" value="Unplaced"/>
</dbReference>
<evidence type="ECO:0000313" key="2">
    <source>
        <dbReference type="WBParaSite" id="Hba_01618"/>
    </source>
</evidence>
<dbReference type="AlphaFoldDB" id="A0A1I7WAD2"/>